<evidence type="ECO:0000313" key="3">
    <source>
        <dbReference type="EMBL" id="KAK9843986.1"/>
    </source>
</evidence>
<evidence type="ECO:0000313" key="4">
    <source>
        <dbReference type="Proteomes" id="UP001445335"/>
    </source>
</evidence>
<dbReference type="Proteomes" id="UP001445335">
    <property type="component" value="Unassembled WGS sequence"/>
</dbReference>
<dbReference type="AlphaFoldDB" id="A0AAW1SEG2"/>
<dbReference type="EMBL" id="JALJOU010000004">
    <property type="protein sequence ID" value="KAK9843986.1"/>
    <property type="molecule type" value="Genomic_DNA"/>
</dbReference>
<keyword evidence="2" id="KW-0812">Transmembrane</keyword>
<feature type="transmembrane region" description="Helical" evidence="2">
    <location>
        <begin position="62"/>
        <end position="83"/>
    </location>
</feature>
<feature type="transmembrane region" description="Helical" evidence="2">
    <location>
        <begin position="95"/>
        <end position="118"/>
    </location>
</feature>
<dbReference type="PANTHER" id="PTHR33802:SF1">
    <property type="entry name" value="XK-RELATED PROTEIN"/>
    <property type="match status" value="1"/>
</dbReference>
<feature type="transmembrane region" description="Helical" evidence="2">
    <location>
        <begin position="246"/>
        <end position="265"/>
    </location>
</feature>
<feature type="transmembrane region" description="Helical" evidence="2">
    <location>
        <begin position="160"/>
        <end position="188"/>
    </location>
</feature>
<protein>
    <recommendedName>
        <fullName evidence="5">Tryptophan-rich sensory protein</fullName>
    </recommendedName>
</protein>
<feature type="transmembrane region" description="Helical" evidence="2">
    <location>
        <begin position="224"/>
        <end position="240"/>
    </location>
</feature>
<feature type="transmembrane region" description="Helical" evidence="2">
    <location>
        <begin position="124"/>
        <end position="148"/>
    </location>
</feature>
<feature type="transmembrane region" description="Helical" evidence="2">
    <location>
        <begin position="21"/>
        <end position="42"/>
    </location>
</feature>
<keyword evidence="2" id="KW-0472">Membrane</keyword>
<dbReference type="PANTHER" id="PTHR33802">
    <property type="entry name" value="SI:CH211-161H7.5-RELATED"/>
    <property type="match status" value="1"/>
</dbReference>
<organism evidence="3 4">
    <name type="scientific">Elliptochloris bilobata</name>
    <dbReference type="NCBI Taxonomy" id="381761"/>
    <lineage>
        <taxon>Eukaryota</taxon>
        <taxon>Viridiplantae</taxon>
        <taxon>Chlorophyta</taxon>
        <taxon>core chlorophytes</taxon>
        <taxon>Trebouxiophyceae</taxon>
        <taxon>Trebouxiophyceae incertae sedis</taxon>
        <taxon>Elliptochloris clade</taxon>
        <taxon>Elliptochloris</taxon>
    </lineage>
</organism>
<accession>A0AAW1SEG2</accession>
<gene>
    <name evidence="3" type="ORF">WJX81_001126</name>
</gene>
<evidence type="ECO:0008006" key="5">
    <source>
        <dbReference type="Google" id="ProtNLM"/>
    </source>
</evidence>
<feature type="region of interest" description="Disordered" evidence="1">
    <location>
        <begin position="274"/>
        <end position="295"/>
    </location>
</feature>
<proteinExistence type="predicted"/>
<name>A0AAW1SEG2_9CHLO</name>
<feature type="transmembrane region" description="Helical" evidence="2">
    <location>
        <begin position="200"/>
        <end position="217"/>
    </location>
</feature>
<keyword evidence="4" id="KW-1185">Reference proteome</keyword>
<evidence type="ECO:0000256" key="1">
    <source>
        <dbReference type="SAM" id="MobiDB-lite"/>
    </source>
</evidence>
<reference evidence="3 4" key="1">
    <citation type="journal article" date="2024" name="Nat. Commun.">
        <title>Phylogenomics reveals the evolutionary origins of lichenization in chlorophyte algae.</title>
        <authorList>
            <person name="Puginier C."/>
            <person name="Libourel C."/>
            <person name="Otte J."/>
            <person name="Skaloud P."/>
            <person name="Haon M."/>
            <person name="Grisel S."/>
            <person name="Petersen M."/>
            <person name="Berrin J.G."/>
            <person name="Delaux P.M."/>
            <person name="Dal Grande F."/>
            <person name="Keller J."/>
        </authorList>
    </citation>
    <scope>NUCLEOTIDE SEQUENCE [LARGE SCALE GENOMIC DNA]</scope>
    <source>
        <strain evidence="3 4">SAG 245.80</strain>
    </source>
</reference>
<comment type="caution">
    <text evidence="3">The sequence shown here is derived from an EMBL/GenBank/DDBJ whole genome shotgun (WGS) entry which is preliminary data.</text>
</comment>
<evidence type="ECO:0000256" key="2">
    <source>
        <dbReference type="SAM" id="Phobius"/>
    </source>
</evidence>
<sequence length="295" mass="31765">MRWLLHGEIGSTAPPPTSLRAVNAVGYLALIFVNVASQTGLFGPTNAAISRRFSTPLTPAGWAFGIWGFIFALQGLGTIYQLLPHGYQADSWKARIVNAIGYGWVLGWLFEMAWQLLFLLLSPLGMWLCLFALLAAFVSFAATLRNLYRLKHACGPLSNVLLYAFFFLPTSVNTAWLSVASGLGALIVPVSYGITDNMDIYTVVVAAVITVLGIAVVHKERDSAYGLTLVWALVAVYGHQTHSALVRGAALVCISIISTLVVLAVTRRKPVQAGDEGAAPEMRPPVKARHSDLAA</sequence>
<keyword evidence="2" id="KW-1133">Transmembrane helix</keyword>